<dbReference type="AlphaFoldDB" id="A0A101FFK6"/>
<feature type="coiled-coil region" evidence="1">
    <location>
        <begin position="4"/>
        <end position="31"/>
    </location>
</feature>
<evidence type="ECO:0000313" key="2">
    <source>
        <dbReference type="EMBL" id="KUK36106.1"/>
    </source>
</evidence>
<evidence type="ECO:0000256" key="1">
    <source>
        <dbReference type="SAM" id="Coils"/>
    </source>
</evidence>
<dbReference type="Proteomes" id="UP000053326">
    <property type="component" value="Unassembled WGS sequence"/>
</dbReference>
<reference evidence="3" key="1">
    <citation type="journal article" date="2015" name="MBio">
        <title>Genome-Resolved Metagenomic Analysis Reveals Roles for Candidate Phyla and Other Microbial Community Members in Biogeochemical Transformations in Oil Reservoirs.</title>
        <authorList>
            <person name="Hu P."/>
            <person name="Tom L."/>
            <person name="Singh A."/>
            <person name="Thomas B.C."/>
            <person name="Baker B.J."/>
            <person name="Piceno Y.M."/>
            <person name="Andersen G.L."/>
            <person name="Banfield J.F."/>
        </authorList>
    </citation>
    <scope>NUCLEOTIDE SEQUENCE [LARGE SCALE GENOMIC DNA]</scope>
</reference>
<proteinExistence type="predicted"/>
<gene>
    <name evidence="2" type="ORF">XD66_1182</name>
</gene>
<dbReference type="EMBL" id="LGFO01000162">
    <property type="protein sequence ID" value="KUK36106.1"/>
    <property type="molecule type" value="Genomic_DNA"/>
</dbReference>
<name>A0A101FFK6_9THEO</name>
<organism evidence="2 3">
    <name type="scientific">Thermacetogenium phaeum</name>
    <dbReference type="NCBI Taxonomy" id="85874"/>
    <lineage>
        <taxon>Bacteria</taxon>
        <taxon>Bacillati</taxon>
        <taxon>Bacillota</taxon>
        <taxon>Clostridia</taxon>
        <taxon>Thermoanaerobacterales</taxon>
        <taxon>Thermoanaerobacteraceae</taxon>
        <taxon>Thermacetogenium</taxon>
    </lineage>
</organism>
<accession>A0A101FFK6</accession>
<keyword evidence="1" id="KW-0175">Coiled coil</keyword>
<sequence length="122" mass="14568">MDKHQGLEERIQKLEERIRETEIRQRLLVDAIARVAELVDPNFRSFSLLALISGFRGKDIEEMQHFFEEWVINHLPDEENGREKFVQEFTRRFPQYAHMLEAIMQAYQADGLLPQLTRLILE</sequence>
<protein>
    <submittedName>
        <fullName evidence="2">Uncharacterized protein</fullName>
    </submittedName>
</protein>
<comment type="caution">
    <text evidence="2">The sequence shown here is derived from an EMBL/GenBank/DDBJ whole genome shotgun (WGS) entry which is preliminary data.</text>
</comment>
<evidence type="ECO:0000313" key="3">
    <source>
        <dbReference type="Proteomes" id="UP000053326"/>
    </source>
</evidence>